<comment type="caution">
    <text evidence="1">The sequence shown here is derived from an EMBL/GenBank/DDBJ whole genome shotgun (WGS) entry which is preliminary data.</text>
</comment>
<accession>A0ABU8YQJ7</accession>
<gene>
    <name evidence="1" type="ORF">WMG39_16725</name>
</gene>
<name>A0ABU8YQJ7_9CYAN</name>
<sequence>VMLHQGANFGDVYALNSYLNMIPLQEREEWISEWSKTGEMPYMVVEFGTPLQATMMRNRDGFDRVIVSEPWMTEFAAIYFGKQAYELESQSYKNKIREKFIKAQEYQNWYLNPELDFAPAFQKLQQLFSTNTWRSWRTFGMSGGMIPWSDGHGWQVSDVGKTKIDVGEFQPGQRGVYLKQVSKSLLYYLQPESYNIYPGGEAIMKNNGPTLAWIAGASPAFVTKDHSFFAGGKLAKQIVLINDTRSQQNFIFNWQVWVDGKEVKKGDKQGTIDTAGTLFFPIDVILPKKVSGKVDGEIRLSARVGDRPHVDTFSFRVFENPSKIKDKLTIFDPVGKTSVMLKQLGYELVPWNGNVGATTGGATTGGLPLLIIGREAFSSGQSLPGNLESFVRNGGKVIVFSQSREWLRNIGLRIAQHISRRVYPINSNHQAVSGLDEADLRDWTGQSTLIEAYPDTVHTVGKLSPKNSHWYGWHWGNHGGVSSASIEKPHRTSWRPILESEFDLAYSPLMELDYGKGRLILNELDLEDHFAADAGAAQLVQKLVSYGMNAMVSGKPDKVVLIGGDGDGKKLDDLGVIYQRANGLSPDVGLAIIGAEANVKDADLRGYLNAGGKVFFLPRQVPVAGLGVGLQSVQNFGGSLAVPSWDEVRGVSGSDLRSRSFYDTWLIKSGGEIGADGLLSRVAVGKGVAIFSQIDPDGLNADTKTYLRFTRWRQTRANAQILANLGASFKADGVVFNGSSNQFYHSDYRTDFENGDNPYRYYRW</sequence>
<organism evidence="1 2">
    <name type="scientific">Microcoleus anatoxicus PTRS2</name>
    <dbReference type="NCBI Taxonomy" id="2705321"/>
    <lineage>
        <taxon>Bacteria</taxon>
        <taxon>Bacillati</taxon>
        <taxon>Cyanobacteriota</taxon>
        <taxon>Cyanophyceae</taxon>
        <taxon>Oscillatoriophycideae</taxon>
        <taxon>Oscillatoriales</taxon>
        <taxon>Microcoleaceae</taxon>
        <taxon>Microcoleus</taxon>
        <taxon>Microcoleus anatoxicus</taxon>
    </lineage>
</organism>
<keyword evidence="2" id="KW-1185">Reference proteome</keyword>
<proteinExistence type="predicted"/>
<protein>
    <submittedName>
        <fullName evidence="1">Beta-galactosidase</fullName>
    </submittedName>
</protein>
<dbReference type="EMBL" id="JBBLXS010000221">
    <property type="protein sequence ID" value="MEK0186481.1"/>
    <property type="molecule type" value="Genomic_DNA"/>
</dbReference>
<dbReference type="Proteomes" id="UP001384579">
    <property type="component" value="Unassembled WGS sequence"/>
</dbReference>
<reference evidence="1 2" key="1">
    <citation type="journal article" date="2020" name="Harmful Algae">
        <title>Molecular and morphological characterization of a novel dihydroanatoxin-a producing Microcoleus species (cyanobacteria) from the Russian River, California, USA.</title>
        <authorList>
            <person name="Conklin K.Y."/>
            <person name="Stancheva R."/>
            <person name="Otten T.G."/>
            <person name="Fadness R."/>
            <person name="Boyer G.L."/>
            <person name="Read B."/>
            <person name="Zhang X."/>
            <person name="Sheath R.G."/>
        </authorList>
    </citation>
    <scope>NUCLEOTIDE SEQUENCE [LARGE SCALE GENOMIC DNA]</scope>
    <source>
        <strain evidence="1 2">PTRS2</strain>
    </source>
</reference>
<evidence type="ECO:0000313" key="2">
    <source>
        <dbReference type="Proteomes" id="UP001384579"/>
    </source>
</evidence>
<evidence type="ECO:0000313" key="1">
    <source>
        <dbReference type="EMBL" id="MEK0186481.1"/>
    </source>
</evidence>
<feature type="non-terminal residue" evidence="1">
    <location>
        <position position="1"/>
    </location>
</feature>